<keyword evidence="3" id="KW-1185">Reference proteome</keyword>
<dbReference type="AlphaFoldDB" id="A0A8H5REV9"/>
<dbReference type="OrthoDB" id="5014131at2759"/>
<accession>A0A8H5REV9</accession>
<evidence type="ECO:0000256" key="1">
    <source>
        <dbReference type="SAM" id="MobiDB-lite"/>
    </source>
</evidence>
<dbReference type="Proteomes" id="UP000530670">
    <property type="component" value="Unassembled WGS sequence"/>
</dbReference>
<comment type="caution">
    <text evidence="2">The sequence shown here is derived from an EMBL/GenBank/DDBJ whole genome shotgun (WGS) entry which is preliminary data.</text>
</comment>
<gene>
    <name evidence="2" type="ORF">FTJAE_7806</name>
</gene>
<dbReference type="GeneID" id="59306828"/>
<dbReference type="EMBL" id="JAAQRI010000157">
    <property type="protein sequence ID" value="KAF5631902.1"/>
    <property type="molecule type" value="Genomic_DNA"/>
</dbReference>
<dbReference type="RefSeq" id="XP_037205186.1">
    <property type="nucleotide sequence ID" value="XM_037354558.1"/>
</dbReference>
<evidence type="ECO:0000313" key="2">
    <source>
        <dbReference type="EMBL" id="KAF5631902.1"/>
    </source>
</evidence>
<reference evidence="2 3" key="1">
    <citation type="submission" date="2020-05" db="EMBL/GenBank/DDBJ databases">
        <title>Identification and distribution of gene clusters putatively required for synthesis of sphingolipid metabolism inhibitors in phylogenetically diverse species of the filamentous fungus Fusarium.</title>
        <authorList>
            <person name="Kim H.-S."/>
            <person name="Busman M."/>
            <person name="Brown D.W."/>
            <person name="Divon H."/>
            <person name="Uhlig S."/>
            <person name="Proctor R.H."/>
        </authorList>
    </citation>
    <scope>NUCLEOTIDE SEQUENCE [LARGE SCALE GENOMIC DNA]</scope>
    <source>
        <strain evidence="2 3">NRRL 66243</strain>
    </source>
</reference>
<organism evidence="2 3">
    <name type="scientific">Fusarium tjaetaba</name>
    <dbReference type="NCBI Taxonomy" id="1567544"/>
    <lineage>
        <taxon>Eukaryota</taxon>
        <taxon>Fungi</taxon>
        <taxon>Dikarya</taxon>
        <taxon>Ascomycota</taxon>
        <taxon>Pezizomycotina</taxon>
        <taxon>Sordariomycetes</taxon>
        <taxon>Hypocreomycetidae</taxon>
        <taxon>Hypocreales</taxon>
        <taxon>Nectriaceae</taxon>
        <taxon>Fusarium</taxon>
        <taxon>Fusarium fujikuroi species complex</taxon>
    </lineage>
</organism>
<protein>
    <submittedName>
        <fullName evidence="2">Uncharacterized protein</fullName>
    </submittedName>
</protein>
<name>A0A8H5REV9_9HYPO</name>
<evidence type="ECO:0000313" key="3">
    <source>
        <dbReference type="Proteomes" id="UP000530670"/>
    </source>
</evidence>
<proteinExistence type="predicted"/>
<feature type="region of interest" description="Disordered" evidence="1">
    <location>
        <begin position="26"/>
        <end position="67"/>
    </location>
</feature>
<sequence>MASPFLAMRLNRSRSNVPKAIPATANWRVPSSPSATGAEMTGTESSADETPRLTSESRALRRRSLPA</sequence>